<protein>
    <submittedName>
        <fullName evidence="3 4">Serine/arginine repetitive matrix protein 2</fullName>
    </submittedName>
</protein>
<accession>A0A2D0RDE9</accession>
<dbReference type="OrthoDB" id="8963010at2759"/>
<reference evidence="2" key="1">
    <citation type="journal article" date="2016" name="Nat. Commun.">
        <title>The channel catfish genome sequence provides insights into the evolution of scale formation in teleosts.</title>
        <authorList>
            <person name="Liu Z."/>
            <person name="Liu S."/>
            <person name="Yao J."/>
            <person name="Bao L."/>
            <person name="Zhang J."/>
            <person name="Li Y."/>
            <person name="Jiang C."/>
            <person name="Sun L."/>
            <person name="Wang R."/>
            <person name="Zhang Y."/>
            <person name="Zhou T."/>
            <person name="Zeng Q."/>
            <person name="Fu Q."/>
            <person name="Gao S."/>
            <person name="Li N."/>
            <person name="Koren S."/>
            <person name="Jiang Y."/>
            <person name="Zimin A."/>
            <person name="Xu P."/>
            <person name="Phillippy A.M."/>
            <person name="Geng X."/>
            <person name="Song L."/>
            <person name="Sun F."/>
            <person name="Li C."/>
            <person name="Wang X."/>
            <person name="Chen A."/>
            <person name="Jin Y."/>
            <person name="Yuan Z."/>
            <person name="Yang Y."/>
            <person name="Tan S."/>
            <person name="Peatman E."/>
            <person name="Lu J."/>
            <person name="Qin Z."/>
            <person name="Dunham R."/>
            <person name="Li Z."/>
            <person name="Sonstegard T."/>
            <person name="Feng J."/>
            <person name="Danzmann R.G."/>
            <person name="Schroeder S."/>
            <person name="Scheffler B."/>
            <person name="Duke M.V."/>
            <person name="Ballard L."/>
            <person name="Kucuktas H."/>
            <person name="Kaltenboeck L."/>
            <person name="Liu H."/>
            <person name="Armbruster J."/>
            <person name="Xie Y."/>
            <person name="Kirby M.L."/>
            <person name="Tian Y."/>
            <person name="Flanagan M.E."/>
            <person name="Mu W."/>
            <person name="Waldbieser G.C."/>
        </authorList>
    </citation>
    <scope>NUCLEOTIDE SEQUENCE [LARGE SCALE GENOMIC DNA]</scope>
    <source>
        <strain evidence="2">SDA103</strain>
    </source>
</reference>
<dbReference type="RefSeq" id="XP_017328151.1">
    <property type="nucleotide sequence ID" value="XM_017472662.3"/>
</dbReference>
<proteinExistence type="predicted"/>
<keyword evidence="2" id="KW-1185">Reference proteome</keyword>
<dbReference type="KEGG" id="ipu:108268026"/>
<feature type="region of interest" description="Disordered" evidence="1">
    <location>
        <begin position="1"/>
        <end position="217"/>
    </location>
</feature>
<dbReference type="AlphaFoldDB" id="A0A2D0RDE9"/>
<sequence length="240" mass="26956">MHFLHTIEENDESEELLQEPEGGGQKESDEPSKHGIRKSRHETDSESYEATMAYSEKEPVSHGRRADGDPSTGLPSVAVKDRRKPHDEPSKSLSPSRRRNSRRSSSSTHTMSERRSSSAARSPNRRISSTLQSFRRMSSSTPGSTWRRSSSAWSSPSSSARREVLRSRSPARMSGPVVGKRDAQKTTSTKRTGEKAPSCARRRRRRTHPAPAHDDLPAPQWLIDLMFDIEEASKHELTVE</sequence>
<name>A0A2D0RDE9_ICTPU</name>
<feature type="compositionally biased region" description="Low complexity" evidence="1">
    <location>
        <begin position="117"/>
        <end position="129"/>
    </location>
</feature>
<dbReference type="GeneID" id="108268026"/>
<gene>
    <name evidence="3 4" type="primary">LOC108268026</name>
</gene>
<evidence type="ECO:0000313" key="3">
    <source>
        <dbReference type="RefSeq" id="XP_017328151.1"/>
    </source>
</evidence>
<evidence type="ECO:0000313" key="2">
    <source>
        <dbReference type="Proteomes" id="UP000221080"/>
    </source>
</evidence>
<feature type="compositionally biased region" description="Acidic residues" evidence="1">
    <location>
        <begin position="9"/>
        <end position="18"/>
    </location>
</feature>
<dbReference type="RefSeq" id="XP_017328152.1">
    <property type="nucleotide sequence ID" value="XM_017472663.3"/>
</dbReference>
<evidence type="ECO:0000313" key="4">
    <source>
        <dbReference type="RefSeq" id="XP_017328152.1"/>
    </source>
</evidence>
<organism evidence="2 3">
    <name type="scientific">Ictalurus punctatus</name>
    <name type="common">Channel catfish</name>
    <name type="synonym">Silurus punctatus</name>
    <dbReference type="NCBI Taxonomy" id="7998"/>
    <lineage>
        <taxon>Eukaryota</taxon>
        <taxon>Metazoa</taxon>
        <taxon>Chordata</taxon>
        <taxon>Craniata</taxon>
        <taxon>Vertebrata</taxon>
        <taxon>Euteleostomi</taxon>
        <taxon>Actinopterygii</taxon>
        <taxon>Neopterygii</taxon>
        <taxon>Teleostei</taxon>
        <taxon>Ostariophysi</taxon>
        <taxon>Siluriformes</taxon>
        <taxon>Ictaluridae</taxon>
        <taxon>Ictalurus</taxon>
    </lineage>
</organism>
<feature type="compositionally biased region" description="Polar residues" evidence="1">
    <location>
        <begin position="130"/>
        <end position="143"/>
    </location>
</feature>
<feature type="compositionally biased region" description="Low complexity" evidence="1">
    <location>
        <begin position="144"/>
        <end position="159"/>
    </location>
</feature>
<dbReference type="Proteomes" id="UP000221080">
    <property type="component" value="Chromosome 7"/>
</dbReference>
<feature type="compositionally biased region" description="Basic and acidic residues" evidence="1">
    <location>
        <begin position="24"/>
        <end position="33"/>
    </location>
</feature>
<reference evidence="3 4" key="2">
    <citation type="submission" date="2025-04" db="UniProtKB">
        <authorList>
            <consortium name="RefSeq"/>
        </authorList>
    </citation>
    <scope>IDENTIFICATION</scope>
    <source>
        <tissue evidence="3 4">Blood</tissue>
    </source>
</reference>
<feature type="compositionally biased region" description="Basic and acidic residues" evidence="1">
    <location>
        <begin position="55"/>
        <end position="68"/>
    </location>
</feature>
<evidence type="ECO:0000256" key="1">
    <source>
        <dbReference type="SAM" id="MobiDB-lite"/>
    </source>
</evidence>